<dbReference type="InterPro" id="IPR036390">
    <property type="entry name" value="WH_DNA-bd_sf"/>
</dbReference>
<dbReference type="Pfam" id="PF00126">
    <property type="entry name" value="HTH_1"/>
    <property type="match status" value="1"/>
</dbReference>
<dbReference type="GO" id="GO:0003677">
    <property type="term" value="F:DNA binding"/>
    <property type="evidence" value="ECO:0007669"/>
    <property type="project" value="UniProtKB-KW"/>
</dbReference>
<sequence>MRVSLRQVEIFCVLAKELHFGRAAEELFITQAVVSQELRRLERLIGVRLFERTTRKVQLTEQGSTFLPTAQAVYDASRYLNRVASHLAESASTPVRLAASPSAMDFFVPQLLKEVDVQSAGAVEEIAVETGRVDHMIESDQCDVGIGRYIMMSDRYEVEHIYDDEVYVVLSTSHPLAREAAIDLKDLANLPLLLWARDQHPLYYDALIAICHERGLEPLIMTGRPHIIGARSYLLSENRVFALIPRPAVSKLQQPGLVARPLARRAAVPMSMAWLRDDSRPSVRRLVSIARRLASDPTRVEAPI</sequence>
<dbReference type="InterPro" id="IPR000847">
    <property type="entry name" value="LysR_HTH_N"/>
</dbReference>
<dbReference type="SUPFAM" id="SSF53850">
    <property type="entry name" value="Periplasmic binding protein-like II"/>
    <property type="match status" value="1"/>
</dbReference>
<name>A0A2A6FV03_9MICO</name>
<dbReference type="Proteomes" id="UP000219994">
    <property type="component" value="Unassembled WGS sequence"/>
</dbReference>
<dbReference type="PRINTS" id="PR00039">
    <property type="entry name" value="HTHLYSR"/>
</dbReference>
<keyword evidence="3" id="KW-0238">DNA-binding</keyword>
<evidence type="ECO:0000259" key="5">
    <source>
        <dbReference type="PROSITE" id="PS50931"/>
    </source>
</evidence>
<dbReference type="PANTHER" id="PTHR30346">
    <property type="entry name" value="TRANSCRIPTIONAL DUAL REGULATOR HCAR-RELATED"/>
    <property type="match status" value="1"/>
</dbReference>
<evidence type="ECO:0000256" key="4">
    <source>
        <dbReference type="ARBA" id="ARBA00023163"/>
    </source>
</evidence>
<dbReference type="Pfam" id="PF03466">
    <property type="entry name" value="LysR_substrate"/>
    <property type="match status" value="1"/>
</dbReference>
<dbReference type="CDD" id="cd08414">
    <property type="entry name" value="PBP2_LTTR_aromatics_like"/>
    <property type="match status" value="1"/>
</dbReference>
<evidence type="ECO:0000313" key="7">
    <source>
        <dbReference type="Proteomes" id="UP000219994"/>
    </source>
</evidence>
<evidence type="ECO:0000256" key="1">
    <source>
        <dbReference type="ARBA" id="ARBA00009437"/>
    </source>
</evidence>
<comment type="similarity">
    <text evidence="1">Belongs to the LysR transcriptional regulatory family.</text>
</comment>
<dbReference type="FunFam" id="1.10.10.10:FF:000001">
    <property type="entry name" value="LysR family transcriptional regulator"/>
    <property type="match status" value="1"/>
</dbReference>
<dbReference type="GO" id="GO:0032993">
    <property type="term" value="C:protein-DNA complex"/>
    <property type="evidence" value="ECO:0007669"/>
    <property type="project" value="TreeGrafter"/>
</dbReference>
<dbReference type="Gene3D" id="1.10.10.10">
    <property type="entry name" value="Winged helix-like DNA-binding domain superfamily/Winged helix DNA-binding domain"/>
    <property type="match status" value="1"/>
</dbReference>
<organism evidence="6 7">
    <name type="scientific">Candidatus Lumbricidiphila eiseniae</name>
    <dbReference type="NCBI Taxonomy" id="1969409"/>
    <lineage>
        <taxon>Bacteria</taxon>
        <taxon>Bacillati</taxon>
        <taxon>Actinomycetota</taxon>
        <taxon>Actinomycetes</taxon>
        <taxon>Micrococcales</taxon>
        <taxon>Microbacteriaceae</taxon>
        <taxon>Candidatus Lumbricidiphila</taxon>
    </lineage>
</organism>
<evidence type="ECO:0000256" key="3">
    <source>
        <dbReference type="ARBA" id="ARBA00023125"/>
    </source>
</evidence>
<dbReference type="EMBL" id="NAEP01000012">
    <property type="protein sequence ID" value="PDQ36497.1"/>
    <property type="molecule type" value="Genomic_DNA"/>
</dbReference>
<proteinExistence type="inferred from homology"/>
<dbReference type="PANTHER" id="PTHR30346:SF0">
    <property type="entry name" value="HCA OPERON TRANSCRIPTIONAL ACTIVATOR HCAR"/>
    <property type="match status" value="1"/>
</dbReference>
<dbReference type="InterPro" id="IPR005119">
    <property type="entry name" value="LysR_subst-bd"/>
</dbReference>
<accession>A0A2A6FV03</accession>
<dbReference type="PROSITE" id="PS50931">
    <property type="entry name" value="HTH_LYSR"/>
    <property type="match status" value="1"/>
</dbReference>
<feature type="domain" description="HTH lysR-type" evidence="5">
    <location>
        <begin position="3"/>
        <end position="60"/>
    </location>
</feature>
<dbReference type="GO" id="GO:0003700">
    <property type="term" value="F:DNA-binding transcription factor activity"/>
    <property type="evidence" value="ECO:0007669"/>
    <property type="project" value="InterPro"/>
</dbReference>
<reference evidence="7" key="1">
    <citation type="submission" date="2017-03" db="EMBL/GenBank/DDBJ databases">
        <authorList>
            <person name="Lund M.B."/>
        </authorList>
    </citation>
    <scope>NUCLEOTIDE SEQUENCE [LARGE SCALE GENOMIC DNA]</scope>
</reference>
<evidence type="ECO:0000313" key="6">
    <source>
        <dbReference type="EMBL" id="PDQ36497.1"/>
    </source>
</evidence>
<keyword evidence="4" id="KW-0804">Transcription</keyword>
<dbReference type="AlphaFoldDB" id="A0A2A6FV03"/>
<dbReference type="SUPFAM" id="SSF46785">
    <property type="entry name" value="Winged helix' DNA-binding domain"/>
    <property type="match status" value="1"/>
</dbReference>
<comment type="caution">
    <text evidence="6">The sequence shown here is derived from an EMBL/GenBank/DDBJ whole genome shotgun (WGS) entry which is preliminary data.</text>
</comment>
<evidence type="ECO:0000256" key="2">
    <source>
        <dbReference type="ARBA" id="ARBA00023015"/>
    </source>
</evidence>
<dbReference type="Gene3D" id="3.40.190.10">
    <property type="entry name" value="Periplasmic binding protein-like II"/>
    <property type="match status" value="2"/>
</dbReference>
<keyword evidence="2" id="KW-0805">Transcription regulation</keyword>
<protein>
    <recommendedName>
        <fullName evidence="5">HTH lysR-type domain-containing protein</fullName>
    </recommendedName>
</protein>
<gene>
    <name evidence="6" type="ORF">B5766_00415</name>
</gene>
<dbReference type="InterPro" id="IPR036388">
    <property type="entry name" value="WH-like_DNA-bd_sf"/>
</dbReference>